<sequence length="368" mass="38988">MSEPNTGGRDTAARAAVAEADVTSLPGDPAEVAEPPSATHTEEEPEPRFAYEDVEADPSEEAWEQVTLPGEIPEPPPDILEAARFAPGHFLYMTDPNWQGEGPAPSWAVFGRWRTDARGEIVDWEDNEEYRPSPEALGWRPPADPVDEAAQRAVTGYGPVSEVPRALAQLPHVAVVTEPDGAPRVVPAPDGILAIPVFTMPPESDGEADGDGNGAAALPGLPPHRVISVTELLGLAEDTPLLYLSPTAPVTTTIDVDMLRAAVEGRELPEPAGQPWPEEPRAGETGETGQGDAVGQTPAVVRDRALQDVPPAAADVPFTLRSGLVSQEYGRPGEVENHDRERRMKADGGVPGHRGERGSSSSSVDLPS</sequence>
<dbReference type="Proteomes" id="UP001602322">
    <property type="component" value="Unassembled WGS sequence"/>
</dbReference>
<dbReference type="NCBIfam" id="NF033532">
    <property type="entry name" value="lone7para_assoc"/>
    <property type="match status" value="1"/>
</dbReference>
<evidence type="ECO:0000256" key="1">
    <source>
        <dbReference type="SAM" id="MobiDB-lite"/>
    </source>
</evidence>
<protein>
    <submittedName>
        <fullName evidence="2">Type VII secretion system-associated protein</fullName>
    </submittedName>
</protein>
<accession>A0ABW6XGP1</accession>
<feature type="compositionally biased region" description="Low complexity" evidence="1">
    <location>
        <begin position="1"/>
        <end position="22"/>
    </location>
</feature>
<feature type="compositionally biased region" description="Low complexity" evidence="1">
    <location>
        <begin position="359"/>
        <end position="368"/>
    </location>
</feature>
<dbReference type="InterPro" id="IPR047659">
    <property type="entry name" value="T7SS_assoc"/>
</dbReference>
<evidence type="ECO:0000313" key="3">
    <source>
        <dbReference type="Proteomes" id="UP001602322"/>
    </source>
</evidence>
<proteinExistence type="predicted"/>
<feature type="compositionally biased region" description="Acidic residues" evidence="1">
    <location>
        <begin position="52"/>
        <end position="63"/>
    </location>
</feature>
<gene>
    <name evidence="2" type="ORF">ACFY8O_34110</name>
</gene>
<evidence type="ECO:0000313" key="2">
    <source>
        <dbReference type="EMBL" id="MFF5900922.1"/>
    </source>
</evidence>
<feature type="compositionally biased region" description="Basic and acidic residues" evidence="1">
    <location>
        <begin position="40"/>
        <end position="51"/>
    </location>
</feature>
<keyword evidence="3" id="KW-1185">Reference proteome</keyword>
<comment type="caution">
    <text evidence="2">The sequence shown here is derived from an EMBL/GenBank/DDBJ whole genome shotgun (WGS) entry which is preliminary data.</text>
</comment>
<feature type="region of interest" description="Disordered" evidence="1">
    <location>
        <begin position="1"/>
        <end position="64"/>
    </location>
</feature>
<name>A0ABW6XGP1_9ACTN</name>
<feature type="region of interest" description="Disordered" evidence="1">
    <location>
        <begin position="266"/>
        <end position="368"/>
    </location>
</feature>
<reference evidence="2 3" key="1">
    <citation type="submission" date="2024-10" db="EMBL/GenBank/DDBJ databases">
        <title>The Natural Products Discovery Center: Release of the First 8490 Sequenced Strains for Exploring Actinobacteria Biosynthetic Diversity.</title>
        <authorList>
            <person name="Kalkreuter E."/>
            <person name="Kautsar S.A."/>
            <person name="Yang D."/>
            <person name="Bader C.D."/>
            <person name="Teijaro C.N."/>
            <person name="Fluegel L."/>
            <person name="Davis C.M."/>
            <person name="Simpson J.R."/>
            <person name="Lauterbach L."/>
            <person name="Steele A.D."/>
            <person name="Gui C."/>
            <person name="Meng S."/>
            <person name="Li G."/>
            <person name="Viehrig K."/>
            <person name="Ye F."/>
            <person name="Su P."/>
            <person name="Kiefer A.F."/>
            <person name="Nichols A."/>
            <person name="Cepeda A.J."/>
            <person name="Yan W."/>
            <person name="Fan B."/>
            <person name="Jiang Y."/>
            <person name="Adhikari A."/>
            <person name="Zheng C.-J."/>
            <person name="Schuster L."/>
            <person name="Cowan T.M."/>
            <person name="Smanski M.J."/>
            <person name="Chevrette M.G."/>
            <person name="De Carvalho L.P.S."/>
            <person name="Shen B."/>
        </authorList>
    </citation>
    <scope>NUCLEOTIDE SEQUENCE [LARGE SCALE GENOMIC DNA]</scope>
    <source>
        <strain evidence="2 3">NPDC012540</strain>
    </source>
</reference>
<dbReference type="EMBL" id="JBIBEG010000021">
    <property type="protein sequence ID" value="MFF5900922.1"/>
    <property type="molecule type" value="Genomic_DNA"/>
</dbReference>
<organism evidence="2 3">
    <name type="scientific">Streptomyces argenteolus</name>
    <dbReference type="NCBI Taxonomy" id="67274"/>
    <lineage>
        <taxon>Bacteria</taxon>
        <taxon>Bacillati</taxon>
        <taxon>Actinomycetota</taxon>
        <taxon>Actinomycetes</taxon>
        <taxon>Kitasatosporales</taxon>
        <taxon>Streptomycetaceae</taxon>
        <taxon>Streptomyces</taxon>
    </lineage>
</organism>
<dbReference type="RefSeq" id="WP_387909243.1">
    <property type="nucleotide sequence ID" value="NZ_JBIBEG010000021.1"/>
</dbReference>
<feature type="compositionally biased region" description="Basic and acidic residues" evidence="1">
    <location>
        <begin position="331"/>
        <end position="346"/>
    </location>
</feature>